<reference evidence="2" key="1">
    <citation type="submission" date="2021-01" db="EMBL/GenBank/DDBJ databases">
        <title>Caligus Genome Assembly.</title>
        <authorList>
            <person name="Gallardo-Escarate C."/>
        </authorList>
    </citation>
    <scope>NUCLEOTIDE SEQUENCE [LARGE SCALE GENOMIC DNA]</scope>
</reference>
<gene>
    <name evidence="1" type="ORF">FKW44_011897</name>
</gene>
<dbReference type="EMBL" id="CP045896">
    <property type="protein sequence ID" value="QQP50773.1"/>
    <property type="molecule type" value="Genomic_DNA"/>
</dbReference>
<sequence>MHSKTKEIFLKRQAKEFKARALEVNKSSKEILVKGKSLIEEMESKWRRASVTPSMNNLPRRREESPPIVVVEAEVIAKANRINDIVGRLSRDMDIYLSFEKNESRIL</sequence>
<protein>
    <submittedName>
        <fullName evidence="1">Uncharacterized protein</fullName>
    </submittedName>
</protein>
<dbReference type="Proteomes" id="UP000595437">
    <property type="component" value="Chromosome 7"/>
</dbReference>
<dbReference type="AlphaFoldDB" id="A0A7T8HIK3"/>
<evidence type="ECO:0000313" key="1">
    <source>
        <dbReference type="EMBL" id="QQP50773.1"/>
    </source>
</evidence>
<name>A0A7T8HIK3_CALRO</name>
<evidence type="ECO:0000313" key="2">
    <source>
        <dbReference type="Proteomes" id="UP000595437"/>
    </source>
</evidence>
<proteinExistence type="predicted"/>
<keyword evidence="2" id="KW-1185">Reference proteome</keyword>
<accession>A0A7T8HIK3</accession>
<organism evidence="1 2">
    <name type="scientific">Caligus rogercresseyi</name>
    <name type="common">Sea louse</name>
    <dbReference type="NCBI Taxonomy" id="217165"/>
    <lineage>
        <taxon>Eukaryota</taxon>
        <taxon>Metazoa</taxon>
        <taxon>Ecdysozoa</taxon>
        <taxon>Arthropoda</taxon>
        <taxon>Crustacea</taxon>
        <taxon>Multicrustacea</taxon>
        <taxon>Hexanauplia</taxon>
        <taxon>Copepoda</taxon>
        <taxon>Siphonostomatoida</taxon>
        <taxon>Caligidae</taxon>
        <taxon>Caligus</taxon>
    </lineage>
</organism>